<evidence type="ECO:0000313" key="3">
    <source>
        <dbReference type="Proteomes" id="UP001642360"/>
    </source>
</evidence>
<evidence type="ECO:0000256" key="1">
    <source>
        <dbReference type="SAM" id="Phobius"/>
    </source>
</evidence>
<comment type="caution">
    <text evidence="2">The sequence shown here is derived from an EMBL/GenBank/DDBJ whole genome shotgun (WGS) entry which is preliminary data.</text>
</comment>
<accession>A0ABC8RJJ4</accession>
<dbReference type="Proteomes" id="UP001642360">
    <property type="component" value="Unassembled WGS sequence"/>
</dbReference>
<dbReference type="PANTHER" id="PTHR33430:SF1">
    <property type="entry name" value="PGG DOMAIN-CONTAINING PROTEIN"/>
    <property type="match status" value="1"/>
</dbReference>
<keyword evidence="3" id="KW-1185">Reference proteome</keyword>
<dbReference type="PANTHER" id="PTHR33430">
    <property type="entry name" value="MATERNAL EFFECT EMBRYO ARREST PROTEIN"/>
    <property type="match status" value="1"/>
</dbReference>
<dbReference type="AlphaFoldDB" id="A0ABC8RJJ4"/>
<organism evidence="2 3">
    <name type="scientific">Ilex paraguariensis</name>
    <name type="common">yerba mate</name>
    <dbReference type="NCBI Taxonomy" id="185542"/>
    <lineage>
        <taxon>Eukaryota</taxon>
        <taxon>Viridiplantae</taxon>
        <taxon>Streptophyta</taxon>
        <taxon>Embryophyta</taxon>
        <taxon>Tracheophyta</taxon>
        <taxon>Spermatophyta</taxon>
        <taxon>Magnoliopsida</taxon>
        <taxon>eudicotyledons</taxon>
        <taxon>Gunneridae</taxon>
        <taxon>Pentapetalae</taxon>
        <taxon>asterids</taxon>
        <taxon>campanulids</taxon>
        <taxon>Aquifoliales</taxon>
        <taxon>Aquifoliaceae</taxon>
        <taxon>Ilex</taxon>
    </lineage>
</organism>
<keyword evidence="1" id="KW-0472">Membrane</keyword>
<proteinExistence type="predicted"/>
<sequence>MTINRSTSFQKCSESSGYEKALDDIVNVNSLFSVAVFIGFSFTAPGQRSLDGREECNADIDLLRMLVLFEVAAFSLFLYSSLMAKALKMEFVLEKAMYKMGYLKPYARAMLISSTWASLAGFLLIWYRLHRLLLGRFGRAIHMIFSVG</sequence>
<keyword evidence="1" id="KW-0812">Transmembrane</keyword>
<dbReference type="EMBL" id="CAUOFW020001463">
    <property type="protein sequence ID" value="CAK9145156.1"/>
    <property type="molecule type" value="Genomic_DNA"/>
</dbReference>
<gene>
    <name evidence="2" type="ORF">ILEXP_LOCUS12951</name>
</gene>
<reference evidence="2 3" key="1">
    <citation type="submission" date="2024-02" db="EMBL/GenBank/DDBJ databases">
        <authorList>
            <person name="Vignale AGUSTIN F."/>
            <person name="Sosa J E."/>
            <person name="Modenutti C."/>
        </authorList>
    </citation>
    <scope>NUCLEOTIDE SEQUENCE [LARGE SCALE GENOMIC DNA]</scope>
</reference>
<feature type="transmembrane region" description="Helical" evidence="1">
    <location>
        <begin position="21"/>
        <end position="42"/>
    </location>
</feature>
<feature type="transmembrane region" description="Helical" evidence="1">
    <location>
        <begin position="62"/>
        <end position="84"/>
    </location>
</feature>
<name>A0ABC8RJJ4_9AQUA</name>
<protein>
    <submittedName>
        <fullName evidence="2">Uncharacterized protein</fullName>
    </submittedName>
</protein>
<evidence type="ECO:0000313" key="2">
    <source>
        <dbReference type="EMBL" id="CAK9145156.1"/>
    </source>
</evidence>
<keyword evidence="1" id="KW-1133">Transmembrane helix</keyword>
<feature type="transmembrane region" description="Helical" evidence="1">
    <location>
        <begin position="105"/>
        <end position="127"/>
    </location>
</feature>